<dbReference type="GO" id="GO:0051010">
    <property type="term" value="F:microtubule plus-end binding"/>
    <property type="evidence" value="ECO:0007669"/>
    <property type="project" value="TreeGrafter"/>
</dbReference>
<feature type="region of interest" description="Disordered" evidence="6">
    <location>
        <begin position="299"/>
        <end position="325"/>
    </location>
</feature>
<dbReference type="InterPro" id="IPR045172">
    <property type="entry name" value="TBCB_Ubl"/>
</dbReference>
<evidence type="ECO:0000256" key="3">
    <source>
        <dbReference type="ARBA" id="ARBA00023186"/>
    </source>
</evidence>
<evidence type="ECO:0000313" key="9">
    <source>
        <dbReference type="EMBL" id="SAL97823.1"/>
    </source>
</evidence>
<dbReference type="GO" id="GO:0043014">
    <property type="term" value="F:alpha-tubulin binding"/>
    <property type="evidence" value="ECO:0007669"/>
    <property type="project" value="InterPro"/>
</dbReference>
<dbReference type="GO" id="GO:0007021">
    <property type="term" value="P:tubulin complex assembly"/>
    <property type="evidence" value="ECO:0007669"/>
    <property type="project" value="InterPro"/>
</dbReference>
<feature type="domain" description="RRM" evidence="7">
    <location>
        <begin position="394"/>
        <end position="466"/>
    </location>
</feature>
<evidence type="ECO:0008006" key="11">
    <source>
        <dbReference type="Google" id="ProtNLM"/>
    </source>
</evidence>
<dbReference type="CDD" id="cd01789">
    <property type="entry name" value="Ubl_TBCB"/>
    <property type="match status" value="1"/>
</dbReference>
<dbReference type="Gene3D" id="2.30.30.190">
    <property type="entry name" value="CAP Gly-rich-like domain"/>
    <property type="match status" value="1"/>
</dbReference>
<dbReference type="SMART" id="SM00360">
    <property type="entry name" value="RRM"/>
    <property type="match status" value="1"/>
</dbReference>
<dbReference type="GO" id="GO:0005938">
    <property type="term" value="C:cell cortex"/>
    <property type="evidence" value="ECO:0007669"/>
    <property type="project" value="TreeGrafter"/>
</dbReference>
<comment type="similarity">
    <text evidence="4">Belongs to the TBCB family.</text>
</comment>
<dbReference type="GO" id="GO:0005634">
    <property type="term" value="C:nucleus"/>
    <property type="evidence" value="ECO:0007669"/>
    <property type="project" value="TreeGrafter"/>
</dbReference>
<keyword evidence="5" id="KW-0694">RNA-binding</keyword>
<organism evidence="9">
    <name type="scientific">Absidia glauca</name>
    <name type="common">Pin mould</name>
    <dbReference type="NCBI Taxonomy" id="4829"/>
    <lineage>
        <taxon>Eukaryota</taxon>
        <taxon>Fungi</taxon>
        <taxon>Fungi incertae sedis</taxon>
        <taxon>Mucoromycota</taxon>
        <taxon>Mucoromycotina</taxon>
        <taxon>Mucoromycetes</taxon>
        <taxon>Mucorales</taxon>
        <taxon>Cunninghamellaceae</taxon>
        <taxon>Absidia</taxon>
    </lineage>
</organism>
<gene>
    <name evidence="9" type="primary">ABSGL_03339.1 scaffold 4426</name>
</gene>
<dbReference type="GO" id="GO:0035371">
    <property type="term" value="C:microtubule plus-end"/>
    <property type="evidence" value="ECO:0007669"/>
    <property type="project" value="TreeGrafter"/>
</dbReference>
<feature type="compositionally biased region" description="Polar residues" evidence="6">
    <location>
        <begin position="508"/>
        <end position="517"/>
    </location>
</feature>
<dbReference type="GO" id="GO:0003723">
    <property type="term" value="F:RNA binding"/>
    <property type="evidence" value="ECO:0007669"/>
    <property type="project" value="UniProtKB-UniRule"/>
</dbReference>
<feature type="compositionally biased region" description="Pro residues" evidence="6">
    <location>
        <begin position="494"/>
        <end position="507"/>
    </location>
</feature>
<dbReference type="Pfam" id="PF14560">
    <property type="entry name" value="Ubiquitin_2"/>
    <property type="match status" value="1"/>
</dbReference>
<dbReference type="Proteomes" id="UP000078561">
    <property type="component" value="Unassembled WGS sequence"/>
</dbReference>
<dbReference type="Gene3D" id="3.10.20.90">
    <property type="entry name" value="Phosphatidylinositol 3-kinase Catalytic Subunit, Chain A, domain 1"/>
    <property type="match status" value="1"/>
</dbReference>
<dbReference type="OrthoDB" id="2130750at2759"/>
<dbReference type="InterPro" id="IPR035979">
    <property type="entry name" value="RBD_domain_sf"/>
</dbReference>
<proteinExistence type="inferred from homology"/>
<evidence type="ECO:0000256" key="4">
    <source>
        <dbReference type="ARBA" id="ARBA00025779"/>
    </source>
</evidence>
<keyword evidence="10" id="KW-1185">Reference proteome</keyword>
<evidence type="ECO:0000256" key="2">
    <source>
        <dbReference type="ARBA" id="ARBA00022490"/>
    </source>
</evidence>
<dbReference type="GO" id="GO:0005829">
    <property type="term" value="C:cytosol"/>
    <property type="evidence" value="ECO:0007669"/>
    <property type="project" value="UniProtKB-ARBA"/>
</dbReference>
<dbReference type="FunFam" id="2.30.30.190:FF:000013">
    <property type="entry name" value="Tubulin-folding cofactor B"/>
    <property type="match status" value="1"/>
</dbReference>
<feature type="domain" description="CAP-Gly" evidence="8">
    <location>
        <begin position="177"/>
        <end position="219"/>
    </location>
</feature>
<dbReference type="SUPFAM" id="SSF74924">
    <property type="entry name" value="Cap-Gly domain"/>
    <property type="match status" value="1"/>
</dbReference>
<comment type="subcellular location">
    <subcellularLocation>
        <location evidence="1">Cytoplasm</location>
    </subcellularLocation>
</comment>
<dbReference type="STRING" id="4829.A0A163J8Y6"/>
<sequence>MSIVTVIVTTAENISAERRLEKGWTILDLKGKLEPITGIPSSTQKLDLFQGDIPIASLSDDTLFLGAYPIENFMRLHVTDTNPRRVKNQFTDVSLVEKFELTEDEYRNRTDTVRAFKERNKLGRFSDEAQEQQAQFDRDNEEAAGKIKVGDRCQVQLGEGGDDDNGLARRGTVRFVGLTEFQPGAWVGIQYDEPLGKNDGSVKGVRYFTCPAKYGTFVRPIKVAVGDFPEEDLLMTDDELEEIFHRLCLITLVKGKLQWRKALGGDHVCWSPSPSREDTTHEEELDEFGRVKQRRSNFVEGRRRVRSHHRSNEDDHRPKNRATETTTTITIDTQAMIVIAVWTVDIATTITVEDITVDEDPQHLPKGTTITTQAGIMEGGTTQIRMATLDQAQKKIYIGDLVTGTTSAELEQAFARFGHIKHIKLIEGKEYGFITFEDSSSAQEAISTMDGTFIGSQKIRVNRAKTMDRSRYGTSTWMDEDGEKSHTASTRHYPAPPLHALDPPPPQRTLTSYDDLL</sequence>
<evidence type="ECO:0000259" key="8">
    <source>
        <dbReference type="PROSITE" id="PS50245"/>
    </source>
</evidence>
<evidence type="ECO:0000259" key="7">
    <source>
        <dbReference type="PROSITE" id="PS50102"/>
    </source>
</evidence>
<keyword evidence="2" id="KW-0963">Cytoplasm</keyword>
<accession>A0A163J8Y6</accession>
<dbReference type="PANTHER" id="PTHR18916">
    <property type="entry name" value="DYNACTIN 1-RELATED MICROTUBULE-BINDING"/>
    <property type="match status" value="1"/>
</dbReference>
<dbReference type="PROSITE" id="PS50102">
    <property type="entry name" value="RRM"/>
    <property type="match status" value="1"/>
</dbReference>
<evidence type="ECO:0000256" key="5">
    <source>
        <dbReference type="PROSITE-ProRule" id="PRU00176"/>
    </source>
</evidence>
<dbReference type="SUPFAM" id="SSF54928">
    <property type="entry name" value="RNA-binding domain, RBD"/>
    <property type="match status" value="1"/>
</dbReference>
<evidence type="ECO:0000313" key="10">
    <source>
        <dbReference type="Proteomes" id="UP000078561"/>
    </source>
</evidence>
<dbReference type="CDD" id="cd00590">
    <property type="entry name" value="RRM_SF"/>
    <property type="match status" value="1"/>
</dbReference>
<dbReference type="InterPro" id="IPR036859">
    <property type="entry name" value="CAP-Gly_dom_sf"/>
</dbReference>
<dbReference type="SMART" id="SM01052">
    <property type="entry name" value="CAP_GLY"/>
    <property type="match status" value="1"/>
</dbReference>
<evidence type="ECO:0000256" key="6">
    <source>
        <dbReference type="SAM" id="MobiDB-lite"/>
    </source>
</evidence>
<dbReference type="PANTHER" id="PTHR18916:SF85">
    <property type="entry name" value="TUBULIN-FOLDING COFACTOR B"/>
    <property type="match status" value="1"/>
</dbReference>
<dbReference type="InterPro" id="IPR012677">
    <property type="entry name" value="Nucleotide-bd_a/b_plait_sf"/>
</dbReference>
<dbReference type="InterPro" id="IPR000938">
    <property type="entry name" value="CAP-Gly_domain"/>
</dbReference>
<dbReference type="Gene3D" id="3.30.70.330">
    <property type="match status" value="1"/>
</dbReference>
<dbReference type="PROSITE" id="PS00845">
    <property type="entry name" value="CAP_GLY_1"/>
    <property type="match status" value="1"/>
</dbReference>
<dbReference type="InterPro" id="IPR000504">
    <property type="entry name" value="RRM_dom"/>
</dbReference>
<feature type="region of interest" description="Disordered" evidence="6">
    <location>
        <begin position="473"/>
        <end position="517"/>
    </location>
</feature>
<dbReference type="GO" id="GO:0007023">
    <property type="term" value="P:post-chaperonin tubulin folding pathway"/>
    <property type="evidence" value="ECO:0007669"/>
    <property type="project" value="InterPro"/>
</dbReference>
<dbReference type="InterPro" id="IPR000626">
    <property type="entry name" value="Ubiquitin-like_dom"/>
</dbReference>
<dbReference type="AlphaFoldDB" id="A0A163J8Y6"/>
<dbReference type="InParanoid" id="A0A163J8Y6"/>
<dbReference type="SUPFAM" id="SSF54236">
    <property type="entry name" value="Ubiquitin-like"/>
    <property type="match status" value="1"/>
</dbReference>
<evidence type="ECO:0000256" key="1">
    <source>
        <dbReference type="ARBA" id="ARBA00004496"/>
    </source>
</evidence>
<dbReference type="PROSITE" id="PS50245">
    <property type="entry name" value="CAP_GLY_2"/>
    <property type="match status" value="1"/>
</dbReference>
<dbReference type="GO" id="GO:0031122">
    <property type="term" value="P:cytoplasmic microtubule organization"/>
    <property type="evidence" value="ECO:0007669"/>
    <property type="project" value="TreeGrafter"/>
</dbReference>
<reference evidence="9" key="1">
    <citation type="submission" date="2016-04" db="EMBL/GenBank/DDBJ databases">
        <authorList>
            <person name="Evans L.H."/>
            <person name="Alamgir A."/>
            <person name="Owens N."/>
            <person name="Weber N.D."/>
            <person name="Virtaneva K."/>
            <person name="Barbian K."/>
            <person name="Babar A."/>
            <person name="Rosenke K."/>
        </authorList>
    </citation>
    <scope>NUCLEOTIDE SEQUENCE [LARGE SCALE GENOMIC DNA]</scope>
    <source>
        <strain evidence="9">CBS 101.48</strain>
    </source>
</reference>
<dbReference type="EMBL" id="LT551959">
    <property type="protein sequence ID" value="SAL97823.1"/>
    <property type="molecule type" value="Genomic_DNA"/>
</dbReference>
<dbReference type="InterPro" id="IPR029071">
    <property type="entry name" value="Ubiquitin-like_domsf"/>
</dbReference>
<name>A0A163J8Y6_ABSGL</name>
<keyword evidence="3" id="KW-0143">Chaperone</keyword>
<protein>
    <recommendedName>
        <fullName evidence="11">CAP-Gly domain-containing protein</fullName>
    </recommendedName>
</protein>
<dbReference type="Pfam" id="PF00076">
    <property type="entry name" value="RRM_1"/>
    <property type="match status" value="1"/>
</dbReference>
<dbReference type="Pfam" id="PF01302">
    <property type="entry name" value="CAP_GLY"/>
    <property type="match status" value="1"/>
</dbReference>